<dbReference type="RefSeq" id="WP_379016720.1">
    <property type="nucleotide sequence ID" value="NZ_JBHUGY010000003.1"/>
</dbReference>
<protein>
    <submittedName>
        <fullName evidence="1">Uncharacterized protein</fullName>
    </submittedName>
</protein>
<comment type="caution">
    <text evidence="1">The sequence shown here is derived from an EMBL/GenBank/DDBJ whole genome shotgun (WGS) entry which is preliminary data.</text>
</comment>
<evidence type="ECO:0000313" key="1">
    <source>
        <dbReference type="EMBL" id="MFD2051903.1"/>
    </source>
</evidence>
<dbReference type="EMBL" id="JBHUGY010000003">
    <property type="protein sequence ID" value="MFD2051903.1"/>
    <property type="molecule type" value="Genomic_DNA"/>
</dbReference>
<accession>A0ABW4W7B8</accession>
<keyword evidence="2" id="KW-1185">Reference proteome</keyword>
<evidence type="ECO:0000313" key="2">
    <source>
        <dbReference type="Proteomes" id="UP001597349"/>
    </source>
</evidence>
<reference evidence="2" key="1">
    <citation type="journal article" date="2019" name="Int. J. Syst. Evol. Microbiol.">
        <title>The Global Catalogue of Microorganisms (GCM) 10K type strain sequencing project: providing services to taxonomists for standard genome sequencing and annotation.</title>
        <authorList>
            <consortium name="The Broad Institute Genomics Platform"/>
            <consortium name="The Broad Institute Genome Sequencing Center for Infectious Disease"/>
            <person name="Wu L."/>
            <person name="Ma J."/>
        </authorList>
    </citation>
    <scope>NUCLEOTIDE SEQUENCE [LARGE SCALE GENOMIC DNA]</scope>
    <source>
        <strain evidence="2">CGMCC 1.16226</strain>
    </source>
</reference>
<sequence length="194" mass="21471">MRNLPLRAELLFTPVGRTSTLRSTVPSNVMLFQERSSRQIRIKLAGIAPAVWRRVIVPRIWHLEQLGEMEYEGGSRSFDENEVRLLVCLGGVQPIEQPDVSSARLDNGREGGNIPVGGRGCMRDLPRDIDADVVIEISRLLDDAAHTAAVAIHGLVKHIRDATQTRLSDQAIEELIVEMASTRGLSMIFEKPAA</sequence>
<dbReference type="Proteomes" id="UP001597349">
    <property type="component" value="Unassembled WGS sequence"/>
</dbReference>
<name>A0ABW4W7B8_9HYPH</name>
<proteinExistence type="predicted"/>
<gene>
    <name evidence="1" type="ORF">ACFSQT_01615</name>
</gene>
<organism evidence="1 2">
    <name type="scientific">Mesorhizobium calcicola</name>
    <dbReference type="NCBI Taxonomy" id="1300310"/>
    <lineage>
        <taxon>Bacteria</taxon>
        <taxon>Pseudomonadati</taxon>
        <taxon>Pseudomonadota</taxon>
        <taxon>Alphaproteobacteria</taxon>
        <taxon>Hyphomicrobiales</taxon>
        <taxon>Phyllobacteriaceae</taxon>
        <taxon>Mesorhizobium</taxon>
    </lineage>
</organism>